<dbReference type="EMBL" id="BGPR01001075">
    <property type="protein sequence ID" value="GBM44751.1"/>
    <property type="molecule type" value="Genomic_DNA"/>
</dbReference>
<evidence type="ECO:0000313" key="2">
    <source>
        <dbReference type="Proteomes" id="UP000499080"/>
    </source>
</evidence>
<gene>
    <name evidence="1" type="ORF">AVEN_83879_1</name>
</gene>
<dbReference type="Proteomes" id="UP000499080">
    <property type="component" value="Unassembled WGS sequence"/>
</dbReference>
<reference evidence="1 2" key="1">
    <citation type="journal article" date="2019" name="Sci. Rep.">
        <title>Orb-weaving spider Araneus ventricosus genome elucidates the spidroin gene catalogue.</title>
        <authorList>
            <person name="Kono N."/>
            <person name="Nakamura H."/>
            <person name="Ohtoshi R."/>
            <person name="Moran D.A.P."/>
            <person name="Shinohara A."/>
            <person name="Yoshida Y."/>
            <person name="Fujiwara M."/>
            <person name="Mori M."/>
            <person name="Tomita M."/>
            <person name="Arakawa K."/>
        </authorList>
    </citation>
    <scope>NUCLEOTIDE SEQUENCE [LARGE SCALE GENOMIC DNA]</scope>
</reference>
<protein>
    <submittedName>
        <fullName evidence="1">Uncharacterized protein</fullName>
    </submittedName>
</protein>
<comment type="caution">
    <text evidence="1">The sequence shown here is derived from an EMBL/GenBank/DDBJ whole genome shotgun (WGS) entry which is preliminary data.</text>
</comment>
<accession>A0A4Y2FUC1</accession>
<evidence type="ECO:0000313" key="1">
    <source>
        <dbReference type="EMBL" id="GBM44751.1"/>
    </source>
</evidence>
<sequence length="116" mass="12918">MLNSRPSRLTWRLGHLQNNHCNSSDTKVGVLTTMTGHVPSLPAGGTHVIDDGSAPNINVPTSRSENPFIYPATSHSCTRDASRWEKSKKKCLKTANFIHVGTFRKLRFLKLESFVL</sequence>
<dbReference type="AlphaFoldDB" id="A0A4Y2FUC1"/>
<keyword evidence="2" id="KW-1185">Reference proteome</keyword>
<organism evidence="1 2">
    <name type="scientific">Araneus ventricosus</name>
    <name type="common">Orbweaver spider</name>
    <name type="synonym">Epeira ventricosa</name>
    <dbReference type="NCBI Taxonomy" id="182803"/>
    <lineage>
        <taxon>Eukaryota</taxon>
        <taxon>Metazoa</taxon>
        <taxon>Ecdysozoa</taxon>
        <taxon>Arthropoda</taxon>
        <taxon>Chelicerata</taxon>
        <taxon>Arachnida</taxon>
        <taxon>Araneae</taxon>
        <taxon>Araneomorphae</taxon>
        <taxon>Entelegynae</taxon>
        <taxon>Araneoidea</taxon>
        <taxon>Araneidae</taxon>
        <taxon>Araneus</taxon>
    </lineage>
</organism>
<name>A0A4Y2FUC1_ARAVE</name>
<proteinExistence type="predicted"/>